<name>A0LGW2_SYNFM</name>
<dbReference type="Gene3D" id="1.50.10.20">
    <property type="match status" value="1"/>
</dbReference>
<organism evidence="1 2">
    <name type="scientific">Syntrophobacter fumaroxidans (strain DSM 10017 / MPOB)</name>
    <dbReference type="NCBI Taxonomy" id="335543"/>
    <lineage>
        <taxon>Bacteria</taxon>
        <taxon>Pseudomonadati</taxon>
        <taxon>Thermodesulfobacteriota</taxon>
        <taxon>Syntrophobacteria</taxon>
        <taxon>Syntrophobacterales</taxon>
        <taxon>Syntrophobacteraceae</taxon>
        <taxon>Syntrophobacter</taxon>
    </lineage>
</organism>
<sequence length="385" mass="44430">MSSREKFERSLLAVEKWVESHDYKGYDPSDGLSSFLRVLTFNNTLLERMLQQVGRQSPVNLRPLMGIRPLESTKGRGYMAWGYLARYRLTGAEEYKEKALLCLDWLDRNKSPRYAHHSWGNHFDYASRGGRMPKHESTIVWTGLIGQAFLEAYELFGLERHLEIIKSITNWILSLPREKTPLGTCLSYVAFKQSSIHNSNMIGAAFLAGAARCTGDREALETARQAMEYACGHQRADGAWYYGAGEKYRWIDNFHTGYNLDSLKRYIRFSADRTFADNLKRGIDYYSRTFIEDDGFPKYYAQRAYPLDIQCASQAMETLAFFAEDNPGNLGQACKVANWTIDNMQDRDGHFYYRMYPLGIKAKVPLIHWGQATMYRALSYLLTRL</sequence>
<dbReference type="HOGENOM" id="CLU_057494_0_0_7"/>
<accession>A0LGW2</accession>
<dbReference type="STRING" id="335543.Sfum_0968"/>
<proteinExistence type="predicted"/>
<evidence type="ECO:0000313" key="2">
    <source>
        <dbReference type="Proteomes" id="UP000001784"/>
    </source>
</evidence>
<dbReference type="OrthoDB" id="9788790at2"/>
<protein>
    <submittedName>
        <fullName evidence="1">Uncharacterized protein</fullName>
    </submittedName>
</protein>
<dbReference type="RefSeq" id="WP_011697835.1">
    <property type="nucleotide sequence ID" value="NC_008554.1"/>
</dbReference>
<dbReference type="InParanoid" id="A0LGW2"/>
<gene>
    <name evidence="1" type="ordered locus">Sfum_0968</name>
</gene>
<dbReference type="AlphaFoldDB" id="A0LGW2"/>
<dbReference type="GO" id="GO:0005975">
    <property type="term" value="P:carbohydrate metabolic process"/>
    <property type="evidence" value="ECO:0007669"/>
    <property type="project" value="InterPro"/>
</dbReference>
<dbReference type="eggNOG" id="COG1331">
    <property type="taxonomic scope" value="Bacteria"/>
</dbReference>
<dbReference type="Proteomes" id="UP000001784">
    <property type="component" value="Chromosome"/>
</dbReference>
<dbReference type="SUPFAM" id="SSF48208">
    <property type="entry name" value="Six-hairpin glycosidases"/>
    <property type="match status" value="1"/>
</dbReference>
<keyword evidence="2" id="KW-1185">Reference proteome</keyword>
<dbReference type="InterPro" id="IPR008928">
    <property type="entry name" value="6-hairpin_glycosidase_sf"/>
</dbReference>
<dbReference type="EMBL" id="CP000478">
    <property type="protein sequence ID" value="ABK16664.1"/>
    <property type="molecule type" value="Genomic_DNA"/>
</dbReference>
<evidence type="ECO:0000313" key="1">
    <source>
        <dbReference type="EMBL" id="ABK16664.1"/>
    </source>
</evidence>
<dbReference type="KEGG" id="sfu:Sfum_0968"/>
<reference evidence="1 2" key="1">
    <citation type="submission" date="2006-10" db="EMBL/GenBank/DDBJ databases">
        <title>Complete sequence of Syntrophobacter fumaroxidans MPOB.</title>
        <authorList>
            <consortium name="US DOE Joint Genome Institute"/>
            <person name="Copeland A."/>
            <person name="Lucas S."/>
            <person name="Lapidus A."/>
            <person name="Barry K."/>
            <person name="Detter J.C."/>
            <person name="Glavina del Rio T."/>
            <person name="Hammon N."/>
            <person name="Israni S."/>
            <person name="Pitluck S."/>
            <person name="Goltsman E.G."/>
            <person name="Martinez M."/>
            <person name="Schmutz J."/>
            <person name="Larimer F."/>
            <person name="Land M."/>
            <person name="Hauser L."/>
            <person name="Kyrpides N."/>
            <person name="Kim E."/>
            <person name="Boone D.R."/>
            <person name="Brockman F."/>
            <person name="Culley D."/>
            <person name="Ferry J."/>
            <person name="Gunsalus R."/>
            <person name="McInerney M.J."/>
            <person name="Morrison M."/>
            <person name="Plugge C."/>
            <person name="Rohlin L."/>
            <person name="Scholten J."/>
            <person name="Sieber J."/>
            <person name="Stams A.J.M."/>
            <person name="Worm P."/>
            <person name="Henstra A.M."/>
            <person name="Richardson P."/>
        </authorList>
    </citation>
    <scope>NUCLEOTIDE SEQUENCE [LARGE SCALE GENOMIC DNA]</scope>
    <source>
        <strain evidence="2">DSM 10017 / MPOB</strain>
    </source>
</reference>